<dbReference type="OrthoDB" id="1522677at2"/>
<dbReference type="NCBIfam" id="TIGR01220">
    <property type="entry name" value="Pmev_kin_Gr_pos"/>
    <property type="match status" value="1"/>
</dbReference>
<dbReference type="Gene3D" id="3.30.70.890">
    <property type="entry name" value="GHMP kinase, C-terminal domain"/>
    <property type="match status" value="1"/>
</dbReference>
<feature type="domain" description="GHMP kinase N-terminal" evidence="7">
    <location>
        <begin position="88"/>
        <end position="181"/>
    </location>
</feature>
<keyword evidence="3" id="KW-0808">Transferase</keyword>
<dbReference type="SUPFAM" id="SSF55060">
    <property type="entry name" value="GHMP Kinase, C-terminal domain"/>
    <property type="match status" value="1"/>
</dbReference>
<dbReference type="SUPFAM" id="SSF54211">
    <property type="entry name" value="Ribosomal protein S5 domain 2-like"/>
    <property type="match status" value="1"/>
</dbReference>
<evidence type="ECO:0000313" key="10">
    <source>
        <dbReference type="Proteomes" id="UP000061227"/>
    </source>
</evidence>
<evidence type="ECO:0000256" key="6">
    <source>
        <dbReference type="ARBA" id="ARBA00022840"/>
    </source>
</evidence>
<keyword evidence="4" id="KW-0547">Nucleotide-binding</keyword>
<dbReference type="Proteomes" id="UP000061227">
    <property type="component" value="Unassembled WGS sequence"/>
</dbReference>
<dbReference type="GO" id="GO:0019287">
    <property type="term" value="P:isopentenyl diphosphate biosynthetic process, mevalonate pathway"/>
    <property type="evidence" value="ECO:0007669"/>
    <property type="project" value="UniProtKB-UniPathway"/>
</dbReference>
<keyword evidence="10" id="KW-1185">Reference proteome</keyword>
<name>A0A3F3GWV9_9LACO</name>
<dbReference type="InterPro" id="IPR006204">
    <property type="entry name" value="GHMP_kinase_N_dom"/>
</dbReference>
<dbReference type="GO" id="GO:0004631">
    <property type="term" value="F:phosphomevalonate kinase activity"/>
    <property type="evidence" value="ECO:0007669"/>
    <property type="project" value="UniProtKB-EC"/>
</dbReference>
<evidence type="ECO:0000256" key="3">
    <source>
        <dbReference type="ARBA" id="ARBA00022679"/>
    </source>
</evidence>
<keyword evidence="6" id="KW-0067">ATP-binding</keyword>
<dbReference type="Gene3D" id="3.30.230.10">
    <property type="match status" value="1"/>
</dbReference>
<protein>
    <recommendedName>
        <fullName evidence="2">phosphomevalonate kinase</fullName>
        <ecNumber evidence="2">2.7.4.2</ecNumber>
    </recommendedName>
</protein>
<keyword evidence="5 9" id="KW-0418">Kinase</keyword>
<reference evidence="9 10" key="1">
    <citation type="journal article" date="2015" name="BMC Genomics">
        <title>Comparative genomics of Fructobacillus spp. and Leuconostoc spp. reveals niche-specific evolution of Fructobacillus spp.</title>
        <authorList>
            <person name="Endo A."/>
            <person name="Tanizawa Y."/>
            <person name="Tanaka N."/>
            <person name="Maeno S."/>
            <person name="Kumar H."/>
            <person name="Shiwa Y."/>
            <person name="Okada S."/>
            <person name="Yoshikawa H."/>
            <person name="Dicks L."/>
            <person name="Nakagawa J."/>
            <person name="Arita M."/>
        </authorList>
    </citation>
    <scope>NUCLEOTIDE SEQUENCE [LARGE SCALE GENOMIC DNA]</scope>
    <source>
        <strain evidence="9 10">DSM 15468</strain>
    </source>
</reference>
<evidence type="ECO:0000313" key="9">
    <source>
        <dbReference type="EMBL" id="GAP02662.1"/>
    </source>
</evidence>
<dbReference type="InterPro" id="IPR035102">
    <property type="entry name" value="Phosphomevalonate_kinase"/>
</dbReference>
<evidence type="ECO:0000256" key="5">
    <source>
        <dbReference type="ARBA" id="ARBA00022777"/>
    </source>
</evidence>
<dbReference type="AlphaFoldDB" id="A0A3F3GWV9"/>
<dbReference type="Pfam" id="PF00288">
    <property type="entry name" value="GHMP_kinases_N"/>
    <property type="match status" value="1"/>
</dbReference>
<sequence>MTTTELTIPGKLFLAGEYAVTRPGQPAILAAIDQGMTLTVSSSASLAVGQVQIESDAIDTPLLFSWEDFKALVQTPASQVQKTSWSYVQIACALFYQEHPLLNLQVTPGLSIKIQSQMRGEEGKLGLGSSAAVTVGTIKGLAQYYGCQDSPLALFQQAAFAHYYVQGSGSLGDAASATYTGVIAYQAPAWLGQVDQTTLTLADFSHLDWDQLKITPINWPENWQLAIVATFSPASTQKALAKNFWSDSFAQESQRIMGQVQKAIHTTNYPSLKDSLQANQDLLGANLPAGYLTKALAAFLTILDQEPLAGKVSGAGFGDNGFVVFTDQDQIEAFSKAIQPIDLHLILPRIYRDSHF</sequence>
<evidence type="ECO:0000256" key="1">
    <source>
        <dbReference type="ARBA" id="ARBA00005017"/>
    </source>
</evidence>
<dbReference type="InterPro" id="IPR014721">
    <property type="entry name" value="Ribsml_uS5_D2-typ_fold_subgr"/>
</dbReference>
<evidence type="ECO:0000259" key="7">
    <source>
        <dbReference type="Pfam" id="PF00288"/>
    </source>
</evidence>
<dbReference type="UniPathway" id="UPA00057">
    <property type="reaction ID" value="UER00098"/>
</dbReference>
<dbReference type="InterPro" id="IPR005917">
    <property type="entry name" value="Pmev_kinase_bact"/>
</dbReference>
<dbReference type="Pfam" id="PF08544">
    <property type="entry name" value="GHMP_kinases_C"/>
    <property type="match status" value="1"/>
</dbReference>
<proteinExistence type="predicted"/>
<evidence type="ECO:0000259" key="8">
    <source>
        <dbReference type="Pfam" id="PF08544"/>
    </source>
</evidence>
<dbReference type="InterPro" id="IPR013750">
    <property type="entry name" value="GHMP_kinase_C_dom"/>
</dbReference>
<gene>
    <name evidence="9" type="ORF">FPFC_021100</name>
</gene>
<dbReference type="InterPro" id="IPR020568">
    <property type="entry name" value="Ribosomal_Su5_D2-typ_SF"/>
</dbReference>
<dbReference type="STRING" id="220714.SAMN05660469_0597"/>
<dbReference type="EC" id="2.7.4.2" evidence="2"/>
<comment type="pathway">
    <text evidence="1">Isoprenoid biosynthesis; isopentenyl diphosphate biosynthesis via mevalonate pathway; isopentenyl diphosphate from (R)-mevalonate: step 2/3.</text>
</comment>
<dbReference type="GO" id="GO:0005524">
    <property type="term" value="F:ATP binding"/>
    <property type="evidence" value="ECO:0007669"/>
    <property type="project" value="UniProtKB-KW"/>
</dbReference>
<evidence type="ECO:0000256" key="4">
    <source>
        <dbReference type="ARBA" id="ARBA00022741"/>
    </source>
</evidence>
<organism evidence="9 10">
    <name type="scientific">Fructobacillus pseudoficulneus</name>
    <dbReference type="NCBI Taxonomy" id="220714"/>
    <lineage>
        <taxon>Bacteria</taxon>
        <taxon>Bacillati</taxon>
        <taxon>Bacillota</taxon>
        <taxon>Bacilli</taxon>
        <taxon>Lactobacillales</taxon>
        <taxon>Lactobacillaceae</taxon>
        <taxon>Fructobacillus</taxon>
    </lineage>
</organism>
<evidence type="ECO:0000256" key="2">
    <source>
        <dbReference type="ARBA" id="ARBA00012958"/>
    </source>
</evidence>
<dbReference type="PANTHER" id="PTHR31814:SF2">
    <property type="entry name" value="PHOSPHOMEVALONATE KINASE"/>
    <property type="match status" value="1"/>
</dbReference>
<feature type="domain" description="GHMP kinase C-terminal" evidence="8">
    <location>
        <begin position="262"/>
        <end position="338"/>
    </location>
</feature>
<dbReference type="EMBL" id="DF968064">
    <property type="protein sequence ID" value="GAP02662.1"/>
    <property type="molecule type" value="Genomic_DNA"/>
</dbReference>
<dbReference type="PANTHER" id="PTHR31814">
    <property type="match status" value="1"/>
</dbReference>
<dbReference type="RefSeq" id="WP_059377118.1">
    <property type="nucleotide sequence ID" value="NZ_DF968064.1"/>
</dbReference>
<accession>A0A3F3GWV9</accession>
<dbReference type="InterPro" id="IPR036554">
    <property type="entry name" value="GHMP_kinase_C_sf"/>
</dbReference>